<feature type="transmembrane region" description="Helical" evidence="2">
    <location>
        <begin position="217"/>
        <end position="237"/>
    </location>
</feature>
<accession>A0A0S6U9F1</accession>
<keyword evidence="3" id="KW-0813">Transport</keyword>
<feature type="transmembrane region" description="Helical" evidence="2">
    <location>
        <begin position="171"/>
        <end position="197"/>
    </location>
</feature>
<keyword evidence="2" id="KW-0812">Transmembrane</keyword>
<name>A0A0S6U9F1_NEOTH</name>
<dbReference type="PANTHER" id="PTHR36111">
    <property type="entry name" value="INNER MEMBRANE PROTEIN-RELATED"/>
    <property type="match status" value="1"/>
</dbReference>
<dbReference type="Pfam" id="PF04474">
    <property type="entry name" value="DUF554"/>
    <property type="match status" value="1"/>
</dbReference>
<keyword evidence="3" id="KW-0407">Ion channel</keyword>
<dbReference type="Proteomes" id="UP000063718">
    <property type="component" value="Unassembled WGS sequence"/>
</dbReference>
<organism evidence="3">
    <name type="scientific">Moorella thermoacetica Y72</name>
    <dbReference type="NCBI Taxonomy" id="1325331"/>
    <lineage>
        <taxon>Bacteria</taxon>
        <taxon>Bacillati</taxon>
        <taxon>Bacillota</taxon>
        <taxon>Clostridia</taxon>
        <taxon>Neomoorellales</taxon>
        <taxon>Neomoorellaceae</taxon>
        <taxon>Neomoorella</taxon>
    </lineage>
</organism>
<dbReference type="GO" id="GO:0034220">
    <property type="term" value="P:monoatomic ion transmembrane transport"/>
    <property type="evidence" value="ECO:0007669"/>
    <property type="project" value="UniProtKB-KW"/>
</dbReference>
<dbReference type="AlphaFoldDB" id="A0A0S6U9F1"/>
<sequence>MPAPKVYGNVQERRRPIGRTSPGGGGRGILNWEWRNLWGTWVNVLAILAGTAFGIIIGKYLPQRLQATVTQATGLGILLVGLSMAIQSRNIVLVIVSLAAGGITGEALDIEDHLTGLGRRLERLFTRGSSGQLTRAFVSASLLYCVGAMAVMGSLEAGLRGNYNILYAKALLDGILAVTMSTTQGWGVALAALPVLIYQGSLTLMAAWLQNYLTPAAVTEITATGGLLIIAISLGVLKIKELHIGNLLPSLFFAALLALWWH</sequence>
<gene>
    <name evidence="3" type="ORF">MTY_1088</name>
</gene>
<feature type="transmembrane region" description="Helical" evidence="2">
    <location>
        <begin position="136"/>
        <end position="159"/>
    </location>
</feature>
<keyword evidence="2" id="KW-1133">Transmembrane helix</keyword>
<evidence type="ECO:0000313" key="3">
    <source>
        <dbReference type="EMBL" id="GAF25751.1"/>
    </source>
</evidence>
<proteinExistence type="predicted"/>
<dbReference type="EMBL" id="DF238840">
    <property type="protein sequence ID" value="GAF25751.1"/>
    <property type="molecule type" value="Genomic_DNA"/>
</dbReference>
<feature type="transmembrane region" description="Helical" evidence="2">
    <location>
        <begin position="244"/>
        <end position="261"/>
    </location>
</feature>
<dbReference type="PANTHER" id="PTHR36111:SF2">
    <property type="entry name" value="INNER MEMBRANE PROTEIN"/>
    <property type="match status" value="1"/>
</dbReference>
<keyword evidence="2" id="KW-0472">Membrane</keyword>
<feature type="transmembrane region" description="Helical" evidence="2">
    <location>
        <begin position="40"/>
        <end position="61"/>
    </location>
</feature>
<feature type="region of interest" description="Disordered" evidence="1">
    <location>
        <begin position="1"/>
        <end position="21"/>
    </location>
</feature>
<keyword evidence="3" id="KW-0406">Ion transport</keyword>
<evidence type="ECO:0000256" key="1">
    <source>
        <dbReference type="SAM" id="MobiDB-lite"/>
    </source>
</evidence>
<evidence type="ECO:0000256" key="2">
    <source>
        <dbReference type="SAM" id="Phobius"/>
    </source>
</evidence>
<feature type="transmembrane region" description="Helical" evidence="2">
    <location>
        <begin position="73"/>
        <end position="100"/>
    </location>
</feature>
<reference evidence="3" key="1">
    <citation type="journal article" date="2014" name="Gene">
        <title>Genome-guided analysis of transformation efficiency and carbon dioxide assimilation by Moorella thermoacetica Y72.</title>
        <authorList>
            <person name="Tsukahara K."/>
            <person name="Kita A."/>
            <person name="Nakashimada Y."/>
            <person name="Hoshino T."/>
            <person name="Murakami K."/>
        </authorList>
    </citation>
    <scope>NUCLEOTIDE SEQUENCE [LARGE SCALE GENOMIC DNA]</scope>
    <source>
        <strain evidence="3">Y72</strain>
    </source>
</reference>
<protein>
    <submittedName>
        <fullName evidence="3">Uncharacterized membrane protein, possible Na+ channel or pump</fullName>
    </submittedName>
</protein>
<dbReference type="InterPro" id="IPR007563">
    <property type="entry name" value="DUF554"/>
</dbReference>